<keyword evidence="3" id="KW-1185">Reference proteome</keyword>
<organism evidence="2 3">
    <name type="scientific">Jatrophihabitans telluris</name>
    <dbReference type="NCBI Taxonomy" id="2038343"/>
    <lineage>
        <taxon>Bacteria</taxon>
        <taxon>Bacillati</taxon>
        <taxon>Actinomycetota</taxon>
        <taxon>Actinomycetes</taxon>
        <taxon>Jatrophihabitantales</taxon>
        <taxon>Jatrophihabitantaceae</taxon>
        <taxon>Jatrophihabitans</taxon>
    </lineage>
</organism>
<name>A0ABY4QZI9_9ACTN</name>
<dbReference type="Pfam" id="PF00450">
    <property type="entry name" value="Peptidase_S10"/>
    <property type="match status" value="1"/>
</dbReference>
<feature type="region of interest" description="Disordered" evidence="1">
    <location>
        <begin position="1"/>
        <end position="65"/>
    </location>
</feature>
<accession>A0ABY4QZI9</accession>
<protein>
    <recommendedName>
        <fullName evidence="4">Peptidase S10</fullName>
    </recommendedName>
</protein>
<dbReference type="EMBL" id="CP097332">
    <property type="protein sequence ID" value="UQX88527.1"/>
    <property type="molecule type" value="Genomic_DNA"/>
</dbReference>
<dbReference type="SUPFAM" id="SSF53474">
    <property type="entry name" value="alpha/beta-Hydrolases"/>
    <property type="match status" value="1"/>
</dbReference>
<dbReference type="InterPro" id="IPR029058">
    <property type="entry name" value="AB_hydrolase_fold"/>
</dbReference>
<evidence type="ECO:0000256" key="1">
    <source>
        <dbReference type="SAM" id="MobiDB-lite"/>
    </source>
</evidence>
<evidence type="ECO:0000313" key="3">
    <source>
        <dbReference type="Proteomes" id="UP001056336"/>
    </source>
</evidence>
<evidence type="ECO:0008006" key="4">
    <source>
        <dbReference type="Google" id="ProtNLM"/>
    </source>
</evidence>
<feature type="compositionally biased region" description="Pro residues" evidence="1">
    <location>
        <begin position="38"/>
        <end position="51"/>
    </location>
</feature>
<gene>
    <name evidence="2" type="ORF">M6D93_00640</name>
</gene>
<dbReference type="InterPro" id="IPR001563">
    <property type="entry name" value="Peptidase_S10"/>
</dbReference>
<proteinExistence type="predicted"/>
<evidence type="ECO:0000313" key="2">
    <source>
        <dbReference type="EMBL" id="UQX88527.1"/>
    </source>
</evidence>
<reference evidence="2" key="2">
    <citation type="submission" date="2022-05" db="EMBL/GenBank/DDBJ databases">
        <authorList>
            <person name="Kim J.-S."/>
            <person name="Lee K."/>
            <person name="Suh M."/>
            <person name="Eom M."/>
            <person name="Kim J.-S."/>
            <person name="Kim D.-S."/>
            <person name="Ko S.-H."/>
            <person name="Shin Y."/>
            <person name="Lee J.-S."/>
        </authorList>
    </citation>
    <scope>NUCLEOTIDE SEQUENCE</scope>
    <source>
        <strain evidence="2">N237</strain>
    </source>
</reference>
<reference evidence="2" key="1">
    <citation type="journal article" date="2018" name="Int. J. Syst. Evol. Microbiol.">
        <title>Jatrophihabitans telluris sp. nov., isolated from sediment soil of lava forest wetlands and the emended description of the genus Jatrophihabitans.</title>
        <authorList>
            <person name="Lee K.C."/>
            <person name="Suh M.K."/>
            <person name="Eom M.K."/>
            <person name="Kim K.K."/>
            <person name="Kim J.S."/>
            <person name="Kim D.S."/>
            <person name="Ko S.H."/>
            <person name="Shin Y.K."/>
            <person name="Lee J.S."/>
        </authorList>
    </citation>
    <scope>NUCLEOTIDE SEQUENCE</scope>
    <source>
        <strain evidence="2">N237</strain>
    </source>
</reference>
<sequence length="536" mass="58485">MSTPEAEPTASPTASAGLGADAPSDARPDSQASAGRPDSPPDSPPASPPASPLASSAAPPPVDDLVTTHHTLKIGRKSLAYTATAGRVVLREEKITDGRFDGLVPKAEMFVTSYTLDGAEKSRRPITFAFNGGPGSSSVWLHLGLFGPRRIVMGDAAELLPPPYALADNAESLLSVSDIVFIDPVSTGYSRMANGEKADEYHGYARDLDAVGELIRLWTSRNDRWMSPKFLAGESYGTLRAAALAHHLQEKFGLYCNGIMLISSVLDMGTIRPQVGNDWPSILFLPTFAAIAHYHGKHGRKSLRSVLRDAEEYASRDYPYVLSRGNRLSEAERQEAAARVASLTGLTADYVLRSDLRLEHVRFYTELLRASGRTVGRLDGRFAGWLHDGVADRFDEDPSYDAIAGPYSAGLNHYVRDELGYANDLPYELISPKVQPWSYKEFEGEAVNVSRRLARAMRANPHLKVHVAFGYHDGATPYFAAEHVLAHLPIPAELRGNISTAYYPAGHMMYVHEPSRLQQSEDLANFVRDASPVRAG</sequence>
<dbReference type="Proteomes" id="UP001056336">
    <property type="component" value="Chromosome"/>
</dbReference>
<dbReference type="Gene3D" id="3.40.50.1820">
    <property type="entry name" value="alpha/beta hydrolase"/>
    <property type="match status" value="1"/>
</dbReference>